<keyword evidence="1" id="KW-1133">Transmembrane helix</keyword>
<dbReference type="Proteomes" id="UP000027746">
    <property type="component" value="Unassembled WGS sequence"/>
</dbReference>
<evidence type="ECO:0000313" key="3">
    <source>
        <dbReference type="Proteomes" id="UP000027746"/>
    </source>
</evidence>
<dbReference type="GeneID" id="68870631"/>
<keyword evidence="3" id="KW-1185">Reference proteome</keyword>
<dbReference type="RefSeq" id="WP_037921461.1">
    <property type="nucleotide sequence ID" value="NZ_CP054599.1"/>
</dbReference>
<proteinExistence type="predicted"/>
<protein>
    <submittedName>
        <fullName evidence="2">Uncharacterized protein</fullName>
    </submittedName>
</protein>
<dbReference type="AlphaFoldDB" id="A0A073J8R7"/>
<sequence length="115" mass="12460">MTSLRAALAIWTDALRALATQALFVAGVLLPLFLVAGLVPALIYTVEVPLPPPQKYWAGVVVGAVMASAVYALIAALCWARRVYIYRHTAHQPEHIRLRRPQAIPPSISPLAILA</sequence>
<keyword evidence="1" id="KW-0812">Transmembrane</keyword>
<name>A0A073J8R7_9RHOB</name>
<evidence type="ECO:0000256" key="1">
    <source>
        <dbReference type="SAM" id="Phobius"/>
    </source>
</evidence>
<dbReference type="EMBL" id="JAMD01000001">
    <property type="protein sequence ID" value="KEJ98081.1"/>
    <property type="molecule type" value="Genomic_DNA"/>
</dbReference>
<reference evidence="2 3" key="1">
    <citation type="submission" date="2014-01" db="EMBL/GenBank/DDBJ databases">
        <title>Sulfitobacter sp. H3 (MCCC 1A00686) Genome Sequencing.</title>
        <authorList>
            <person name="Lai Q."/>
            <person name="Hong Z."/>
        </authorList>
    </citation>
    <scope>NUCLEOTIDE SEQUENCE [LARGE SCALE GENOMIC DNA]</scope>
    <source>
        <strain evidence="2 3">H3</strain>
    </source>
</reference>
<accession>A0A073J8R7</accession>
<evidence type="ECO:0000313" key="2">
    <source>
        <dbReference type="EMBL" id="KEJ98081.1"/>
    </source>
</evidence>
<feature type="transmembrane region" description="Helical" evidence="1">
    <location>
        <begin position="56"/>
        <end position="80"/>
    </location>
</feature>
<feature type="transmembrane region" description="Helical" evidence="1">
    <location>
        <begin position="21"/>
        <end position="44"/>
    </location>
</feature>
<comment type="caution">
    <text evidence="2">The sequence shown here is derived from an EMBL/GenBank/DDBJ whole genome shotgun (WGS) entry which is preliminary data.</text>
</comment>
<keyword evidence="1" id="KW-0472">Membrane</keyword>
<organism evidence="2 3">
    <name type="scientific">Pseudosulfitobacter pseudonitzschiae</name>
    <dbReference type="NCBI Taxonomy" id="1402135"/>
    <lineage>
        <taxon>Bacteria</taxon>
        <taxon>Pseudomonadati</taxon>
        <taxon>Pseudomonadota</taxon>
        <taxon>Alphaproteobacteria</taxon>
        <taxon>Rhodobacterales</taxon>
        <taxon>Roseobacteraceae</taxon>
        <taxon>Pseudosulfitobacter</taxon>
    </lineage>
</organism>
<gene>
    <name evidence="2" type="ORF">SUH3_03550</name>
</gene>